<protein>
    <recommendedName>
        <fullName evidence="3">Gluconate 2-dehydrogenase subunit 3 family protein</fullName>
    </recommendedName>
</protein>
<dbReference type="EMBL" id="LDJX01000003">
    <property type="protein sequence ID" value="KPM31948.1"/>
    <property type="molecule type" value="Genomic_DNA"/>
</dbReference>
<evidence type="ECO:0008006" key="3">
    <source>
        <dbReference type="Google" id="ProtNLM"/>
    </source>
</evidence>
<dbReference type="PATRIC" id="fig|1300341.3.peg.1784"/>
<dbReference type="Pfam" id="PF13618">
    <property type="entry name" value="Gluconate_2-dh3"/>
    <property type="match status" value="1"/>
</dbReference>
<dbReference type="STRING" id="1300341.I595_1596"/>
<dbReference type="PROSITE" id="PS51257">
    <property type="entry name" value="PROKAR_LIPOPROTEIN"/>
    <property type="match status" value="1"/>
</dbReference>
<evidence type="ECO:0000313" key="2">
    <source>
        <dbReference type="Proteomes" id="UP000050280"/>
    </source>
</evidence>
<dbReference type="Proteomes" id="UP000050280">
    <property type="component" value="Unassembled WGS sequence"/>
</dbReference>
<evidence type="ECO:0000313" key="1">
    <source>
        <dbReference type="EMBL" id="KPM31948.1"/>
    </source>
</evidence>
<organism evidence="1 2">
    <name type="scientific">Croceitalea dokdonensis DOKDO 023</name>
    <dbReference type="NCBI Taxonomy" id="1300341"/>
    <lineage>
        <taxon>Bacteria</taxon>
        <taxon>Pseudomonadati</taxon>
        <taxon>Bacteroidota</taxon>
        <taxon>Flavobacteriia</taxon>
        <taxon>Flavobacteriales</taxon>
        <taxon>Flavobacteriaceae</taxon>
        <taxon>Croceitalea</taxon>
    </lineage>
</organism>
<reference evidence="1 2" key="1">
    <citation type="submission" date="2015-09" db="EMBL/GenBank/DDBJ databases">
        <title>Genome sequence of the marine flavobacterium Croceitalea dokdonensis DOKDO 023 that contains proton- and sodium-pumping rhodopsins.</title>
        <authorList>
            <person name="Kwon S.-K."/>
            <person name="Lee H.K."/>
            <person name="Kwak M.-J."/>
            <person name="Kim J.F."/>
        </authorList>
    </citation>
    <scope>NUCLEOTIDE SEQUENCE [LARGE SCALE GENOMIC DNA]</scope>
    <source>
        <strain evidence="1 2">DOKDO 023</strain>
    </source>
</reference>
<dbReference type="InterPro" id="IPR027056">
    <property type="entry name" value="Gluconate_2DH_su3"/>
</dbReference>
<name>A0A0N8H3Z5_9FLAO</name>
<comment type="caution">
    <text evidence="1">The sequence shown here is derived from an EMBL/GenBank/DDBJ whole genome shotgun (WGS) entry which is preliminary data.</text>
</comment>
<dbReference type="RefSeq" id="WP_054558779.1">
    <property type="nucleotide sequence ID" value="NZ_LDJX01000003.1"/>
</dbReference>
<dbReference type="OrthoDB" id="6385145at2"/>
<proteinExistence type="predicted"/>
<accession>A0A0N8H3Z5</accession>
<dbReference type="AlphaFoldDB" id="A0A0N8H3Z5"/>
<gene>
    <name evidence="1" type="ORF">I595_1596</name>
</gene>
<keyword evidence="2" id="KW-1185">Reference proteome</keyword>
<sequence length="217" mass="24105">MERRSALKNIGMAFGYAVATPTLISLAQSCKEKMPYADWTPNFLPKDQGYALAQMIDVILPRTDTPSATDVNVHVFIDTFAKEVLPAEQQEFMKMAMDTFFDKVLASSEKDSLLDVEGVDFEPLLAKYLKKRSDEEEKAHQKTIGQFMEAKIKGEASTLDEEVACFAFADSIRGLATWGYKSSEYIGEEVLAYLPVPGEYIACGDVEELTGGKAWSL</sequence>